<keyword evidence="1" id="KW-0812">Transmembrane</keyword>
<accession>A0ABM6JW90</accession>
<name>A0ABM6JW90_SPOUR</name>
<reference evidence="3 4" key="1">
    <citation type="submission" date="2016-04" db="EMBL/GenBank/DDBJ databases">
        <title>Comparative Genomics and Epigenetics of Sporosarcina ureae.</title>
        <authorList>
            <person name="Oliver A.S."/>
            <person name="Cooper K.K."/>
        </authorList>
    </citation>
    <scope>NUCLEOTIDE SEQUENCE [LARGE SCALE GENOMIC DNA]</scope>
    <source>
        <strain evidence="3 4">S204</strain>
    </source>
</reference>
<dbReference type="RefSeq" id="WP_029054340.1">
    <property type="nucleotide sequence ID" value="NZ_CP015108.1"/>
</dbReference>
<evidence type="ECO:0000313" key="4">
    <source>
        <dbReference type="Proteomes" id="UP000192486"/>
    </source>
</evidence>
<keyword evidence="1" id="KW-0472">Membrane</keyword>
<dbReference type="Pfam" id="PF12695">
    <property type="entry name" value="Abhydrolase_5"/>
    <property type="match status" value="1"/>
</dbReference>
<evidence type="ECO:0000256" key="1">
    <source>
        <dbReference type="SAM" id="Phobius"/>
    </source>
</evidence>
<dbReference type="InterPro" id="IPR029058">
    <property type="entry name" value="AB_hydrolase_fold"/>
</dbReference>
<evidence type="ECO:0000259" key="2">
    <source>
        <dbReference type="Pfam" id="PF12695"/>
    </source>
</evidence>
<sequence length="248" mass="26868">MKQKRTWKFKLFVGLAIFLLMIVVGFFIFASTYYTAQSYAEENVQSDSDVAVENGKELVFEPISNKKNIGFIFYQGAKVEAEAYAPMAKEIAKQGYTVIIPHLPLKMAILSPDRADKVIRNHPGIDTWIIGGHSLGGVTASDYASRHEKISALVLLASYPGSHTDLSEASVDILSISASQDEVADAEAIQAAKSSMPSDAKFIEIEGGNHAGFGDYGEQKGDGKATISNEEQIMQTSAAIVELLEGLE</sequence>
<feature type="transmembrane region" description="Helical" evidence="1">
    <location>
        <begin position="12"/>
        <end position="34"/>
    </location>
</feature>
<gene>
    <name evidence="3" type="ORF">SporoS204_09390</name>
</gene>
<feature type="domain" description="Alpha/beta hydrolase fold-5" evidence="2">
    <location>
        <begin position="71"/>
        <end position="232"/>
    </location>
</feature>
<dbReference type="InterPro" id="IPR029059">
    <property type="entry name" value="AB_hydrolase_5"/>
</dbReference>
<proteinExistence type="predicted"/>
<dbReference type="SUPFAM" id="SSF53474">
    <property type="entry name" value="alpha/beta-Hydrolases"/>
    <property type="match status" value="1"/>
</dbReference>
<dbReference type="EMBL" id="CP015108">
    <property type="protein sequence ID" value="ARF14336.1"/>
    <property type="molecule type" value="Genomic_DNA"/>
</dbReference>
<dbReference type="Proteomes" id="UP000192486">
    <property type="component" value="Chromosome"/>
</dbReference>
<evidence type="ECO:0000313" key="3">
    <source>
        <dbReference type="EMBL" id="ARF14336.1"/>
    </source>
</evidence>
<dbReference type="Gene3D" id="3.40.50.1820">
    <property type="entry name" value="alpha/beta hydrolase"/>
    <property type="match status" value="1"/>
</dbReference>
<protein>
    <recommendedName>
        <fullName evidence="2">Alpha/beta hydrolase fold-5 domain-containing protein</fullName>
    </recommendedName>
</protein>
<organism evidence="3 4">
    <name type="scientific">Sporosarcina ureae</name>
    <dbReference type="NCBI Taxonomy" id="1571"/>
    <lineage>
        <taxon>Bacteria</taxon>
        <taxon>Bacillati</taxon>
        <taxon>Bacillota</taxon>
        <taxon>Bacilli</taxon>
        <taxon>Bacillales</taxon>
        <taxon>Caryophanaceae</taxon>
        <taxon>Sporosarcina</taxon>
    </lineage>
</organism>
<keyword evidence="4" id="KW-1185">Reference proteome</keyword>
<keyword evidence="1" id="KW-1133">Transmembrane helix</keyword>